<feature type="region of interest" description="Disordered" evidence="1">
    <location>
        <begin position="191"/>
        <end position="210"/>
    </location>
</feature>
<feature type="compositionally biased region" description="Polar residues" evidence="1">
    <location>
        <begin position="335"/>
        <end position="350"/>
    </location>
</feature>
<reference evidence="2" key="1">
    <citation type="submission" date="2020-08" db="EMBL/GenBank/DDBJ databases">
        <title>Multicomponent nature underlies the extraordinary mechanical properties of spider dragline silk.</title>
        <authorList>
            <person name="Kono N."/>
            <person name="Nakamura H."/>
            <person name="Mori M."/>
            <person name="Yoshida Y."/>
            <person name="Ohtoshi R."/>
            <person name="Malay A.D."/>
            <person name="Moran D.A.P."/>
            <person name="Tomita M."/>
            <person name="Numata K."/>
            <person name="Arakawa K."/>
        </authorList>
    </citation>
    <scope>NUCLEOTIDE SEQUENCE</scope>
</reference>
<comment type="caution">
    <text evidence="2">The sequence shown here is derived from an EMBL/GenBank/DDBJ whole genome shotgun (WGS) entry which is preliminary data.</text>
</comment>
<dbReference type="Proteomes" id="UP000886998">
    <property type="component" value="Unassembled WGS sequence"/>
</dbReference>
<evidence type="ECO:0000313" key="3">
    <source>
        <dbReference type="Proteomes" id="UP000886998"/>
    </source>
</evidence>
<feature type="compositionally biased region" description="Acidic residues" evidence="1">
    <location>
        <begin position="376"/>
        <end position="396"/>
    </location>
</feature>
<feature type="region of interest" description="Disordered" evidence="1">
    <location>
        <begin position="327"/>
        <end position="396"/>
    </location>
</feature>
<dbReference type="AlphaFoldDB" id="A0A8X6YCJ8"/>
<proteinExistence type="predicted"/>
<feature type="compositionally biased region" description="Basic and acidic residues" evidence="1">
    <location>
        <begin position="351"/>
        <end position="375"/>
    </location>
</feature>
<name>A0A8X6YCJ8_9ARAC</name>
<protein>
    <submittedName>
        <fullName evidence="2">Uncharacterized protein</fullName>
    </submittedName>
</protein>
<organism evidence="2 3">
    <name type="scientific">Trichonephila inaurata madagascariensis</name>
    <dbReference type="NCBI Taxonomy" id="2747483"/>
    <lineage>
        <taxon>Eukaryota</taxon>
        <taxon>Metazoa</taxon>
        <taxon>Ecdysozoa</taxon>
        <taxon>Arthropoda</taxon>
        <taxon>Chelicerata</taxon>
        <taxon>Arachnida</taxon>
        <taxon>Araneae</taxon>
        <taxon>Araneomorphae</taxon>
        <taxon>Entelegynae</taxon>
        <taxon>Araneoidea</taxon>
        <taxon>Nephilidae</taxon>
        <taxon>Trichonephila</taxon>
        <taxon>Trichonephila inaurata</taxon>
    </lineage>
</organism>
<gene>
    <name evidence="2" type="primary">NCL1_21606</name>
    <name evidence="2" type="ORF">TNIN_209531</name>
</gene>
<dbReference type="EMBL" id="BMAV01018208">
    <property type="protein sequence ID" value="GFY70376.1"/>
    <property type="molecule type" value="Genomic_DNA"/>
</dbReference>
<accession>A0A8X6YCJ8</accession>
<evidence type="ECO:0000313" key="2">
    <source>
        <dbReference type="EMBL" id="GFY70376.1"/>
    </source>
</evidence>
<sequence length="396" mass="46744">MDSLDITNKTILLIRNHSKKAFVSYQLKPKESIKYMLENSEKEKLFMEIKVRKGTRLIFLHDSSKCRKCKLRIEFYRNVNKKKPSFREKGVKYRDMISYCFVFDVEVKSTNLNDVEKQSYEWPTRQSYDCFFNQWSLKTEIREKAKANENKYSGKEVKIDDTATEQPKTHPALLVSKEQIVDETNKINFVDGSPSSDNHVEDCNPSSSTRYSKIPMRKSYWRAAKDNAAKINIPTKESARTRKHKNITEDPESNESYEDDLYANKKFFKIPNMSEENSVCSEILDIATPAFPLTPEERSISPICEDCYDIAELNNCRKEAEKYQFRRNKRKWKKQTSSTSMKNENYLSPNERSETETKKRLLETIERLKQVKKDQDNEDSDIDYYYSDLDDEKENN</sequence>
<dbReference type="OrthoDB" id="6434246at2759"/>
<evidence type="ECO:0000256" key="1">
    <source>
        <dbReference type="SAM" id="MobiDB-lite"/>
    </source>
</evidence>
<keyword evidence="3" id="KW-1185">Reference proteome</keyword>